<name>A0AAV2GJ76_9ROSI</name>
<dbReference type="Proteomes" id="UP001497516">
    <property type="component" value="Chromosome 9"/>
</dbReference>
<organism evidence="1 2">
    <name type="scientific">Linum trigynum</name>
    <dbReference type="NCBI Taxonomy" id="586398"/>
    <lineage>
        <taxon>Eukaryota</taxon>
        <taxon>Viridiplantae</taxon>
        <taxon>Streptophyta</taxon>
        <taxon>Embryophyta</taxon>
        <taxon>Tracheophyta</taxon>
        <taxon>Spermatophyta</taxon>
        <taxon>Magnoliopsida</taxon>
        <taxon>eudicotyledons</taxon>
        <taxon>Gunneridae</taxon>
        <taxon>Pentapetalae</taxon>
        <taxon>rosids</taxon>
        <taxon>fabids</taxon>
        <taxon>Malpighiales</taxon>
        <taxon>Linaceae</taxon>
        <taxon>Linum</taxon>
    </lineage>
</organism>
<dbReference type="EMBL" id="OZ034822">
    <property type="protein sequence ID" value="CAL1410322.1"/>
    <property type="molecule type" value="Genomic_DNA"/>
</dbReference>
<accession>A0AAV2GJ76</accession>
<sequence>MQVIPGSSSLLCNNWNDSLCNNWNDSLHLATTRYKTDTNSASYGRMVWMMLVSELWREYCRRLYDNRLITEEQLVKKIQDHLRILINCVPTSAVFVSDRLLDRVSV</sequence>
<evidence type="ECO:0000313" key="1">
    <source>
        <dbReference type="EMBL" id="CAL1410322.1"/>
    </source>
</evidence>
<evidence type="ECO:0000313" key="2">
    <source>
        <dbReference type="Proteomes" id="UP001497516"/>
    </source>
</evidence>
<reference evidence="1 2" key="1">
    <citation type="submission" date="2024-04" db="EMBL/GenBank/DDBJ databases">
        <authorList>
            <person name="Fracassetti M."/>
        </authorList>
    </citation>
    <scope>NUCLEOTIDE SEQUENCE [LARGE SCALE GENOMIC DNA]</scope>
</reference>
<dbReference type="AlphaFoldDB" id="A0AAV2GJ76"/>
<keyword evidence="2" id="KW-1185">Reference proteome</keyword>
<gene>
    <name evidence="1" type="ORF">LTRI10_LOCUS49753</name>
</gene>
<proteinExistence type="predicted"/>
<protein>
    <submittedName>
        <fullName evidence="1">Uncharacterized protein</fullName>
    </submittedName>
</protein>